<dbReference type="Proteomes" id="UP000222542">
    <property type="component" value="Unassembled WGS sequence"/>
</dbReference>
<accession>A0A2G2ZGW9</accession>
<comment type="caution">
    <text evidence="1">The sequence shown here is derived from an EMBL/GenBank/DDBJ whole genome shotgun (WGS) entry which is preliminary data.</text>
</comment>
<keyword evidence="2" id="KW-1185">Reference proteome</keyword>
<protein>
    <submittedName>
        <fullName evidence="1">Uncharacterized protein</fullName>
    </submittedName>
</protein>
<reference evidence="1 2" key="2">
    <citation type="journal article" date="2017" name="Genome Biol.">
        <title>New reference genome sequences of hot pepper reveal the massive evolution of plant disease-resistance genes by retroduplication.</title>
        <authorList>
            <person name="Kim S."/>
            <person name="Park J."/>
            <person name="Yeom S.I."/>
            <person name="Kim Y.M."/>
            <person name="Seo E."/>
            <person name="Kim K.T."/>
            <person name="Kim M.S."/>
            <person name="Lee J.M."/>
            <person name="Cheong K."/>
            <person name="Shin H.S."/>
            <person name="Kim S.B."/>
            <person name="Han K."/>
            <person name="Lee J."/>
            <person name="Park M."/>
            <person name="Lee H.A."/>
            <person name="Lee H.Y."/>
            <person name="Lee Y."/>
            <person name="Oh S."/>
            <person name="Lee J.H."/>
            <person name="Choi E."/>
            <person name="Choi E."/>
            <person name="Lee S.E."/>
            <person name="Jeon J."/>
            <person name="Kim H."/>
            <person name="Choi G."/>
            <person name="Song H."/>
            <person name="Lee J."/>
            <person name="Lee S.C."/>
            <person name="Kwon J.K."/>
            <person name="Lee H.Y."/>
            <person name="Koo N."/>
            <person name="Hong Y."/>
            <person name="Kim R.W."/>
            <person name="Kang W.H."/>
            <person name="Huh J.H."/>
            <person name="Kang B.C."/>
            <person name="Yang T.J."/>
            <person name="Lee Y.H."/>
            <person name="Bennetzen J.L."/>
            <person name="Choi D."/>
        </authorList>
    </citation>
    <scope>NUCLEOTIDE SEQUENCE [LARGE SCALE GENOMIC DNA]</scope>
    <source>
        <strain evidence="2">cv. CM334</strain>
    </source>
</reference>
<organism evidence="1 2">
    <name type="scientific">Capsicum annuum</name>
    <name type="common">Capsicum pepper</name>
    <dbReference type="NCBI Taxonomy" id="4072"/>
    <lineage>
        <taxon>Eukaryota</taxon>
        <taxon>Viridiplantae</taxon>
        <taxon>Streptophyta</taxon>
        <taxon>Embryophyta</taxon>
        <taxon>Tracheophyta</taxon>
        <taxon>Spermatophyta</taxon>
        <taxon>Magnoliopsida</taxon>
        <taxon>eudicotyledons</taxon>
        <taxon>Gunneridae</taxon>
        <taxon>Pentapetalae</taxon>
        <taxon>asterids</taxon>
        <taxon>lamiids</taxon>
        <taxon>Solanales</taxon>
        <taxon>Solanaceae</taxon>
        <taxon>Solanoideae</taxon>
        <taxon>Capsiceae</taxon>
        <taxon>Capsicum</taxon>
    </lineage>
</organism>
<gene>
    <name evidence="1" type="ORF">T459_14264</name>
</gene>
<name>A0A2G2ZGW9_CAPAN</name>
<sequence>MCDMLMSIKDASFLEQIERDCTVVSDAMLSFPIMIPGTRNYKGIKDIMEVVIANALSGSTDDSSEDQEDINHM</sequence>
<evidence type="ECO:0000313" key="1">
    <source>
        <dbReference type="EMBL" id="PHT81249.1"/>
    </source>
</evidence>
<reference evidence="1 2" key="1">
    <citation type="journal article" date="2014" name="Nat. Genet.">
        <title>Genome sequence of the hot pepper provides insights into the evolution of pungency in Capsicum species.</title>
        <authorList>
            <person name="Kim S."/>
            <person name="Park M."/>
            <person name="Yeom S.I."/>
            <person name="Kim Y.M."/>
            <person name="Lee J.M."/>
            <person name="Lee H.A."/>
            <person name="Seo E."/>
            <person name="Choi J."/>
            <person name="Cheong K."/>
            <person name="Kim K.T."/>
            <person name="Jung K."/>
            <person name="Lee G.W."/>
            <person name="Oh S.K."/>
            <person name="Bae C."/>
            <person name="Kim S.B."/>
            <person name="Lee H.Y."/>
            <person name="Kim S.Y."/>
            <person name="Kim M.S."/>
            <person name="Kang B.C."/>
            <person name="Jo Y.D."/>
            <person name="Yang H.B."/>
            <person name="Jeong H.J."/>
            <person name="Kang W.H."/>
            <person name="Kwon J.K."/>
            <person name="Shin C."/>
            <person name="Lim J.Y."/>
            <person name="Park J.H."/>
            <person name="Huh J.H."/>
            <person name="Kim J.S."/>
            <person name="Kim B.D."/>
            <person name="Cohen O."/>
            <person name="Paran I."/>
            <person name="Suh M.C."/>
            <person name="Lee S.B."/>
            <person name="Kim Y.K."/>
            <person name="Shin Y."/>
            <person name="Noh S.J."/>
            <person name="Park J."/>
            <person name="Seo Y.S."/>
            <person name="Kwon S.Y."/>
            <person name="Kim H.A."/>
            <person name="Park J.M."/>
            <person name="Kim H.J."/>
            <person name="Choi S.B."/>
            <person name="Bosland P.W."/>
            <person name="Reeves G."/>
            <person name="Jo S.H."/>
            <person name="Lee B.W."/>
            <person name="Cho H.T."/>
            <person name="Choi H.S."/>
            <person name="Lee M.S."/>
            <person name="Yu Y."/>
            <person name="Do Choi Y."/>
            <person name="Park B.S."/>
            <person name="van Deynze A."/>
            <person name="Ashrafi H."/>
            <person name="Hill T."/>
            <person name="Kim W.T."/>
            <person name="Pai H.S."/>
            <person name="Ahn H.K."/>
            <person name="Yeam I."/>
            <person name="Giovannoni J.J."/>
            <person name="Rose J.K."/>
            <person name="Sorensen I."/>
            <person name="Lee S.J."/>
            <person name="Kim R.W."/>
            <person name="Choi I.Y."/>
            <person name="Choi B.S."/>
            <person name="Lim J.S."/>
            <person name="Lee Y.H."/>
            <person name="Choi D."/>
        </authorList>
    </citation>
    <scope>NUCLEOTIDE SEQUENCE [LARGE SCALE GENOMIC DNA]</scope>
    <source>
        <strain evidence="2">cv. CM334</strain>
    </source>
</reference>
<proteinExistence type="predicted"/>
<dbReference type="EMBL" id="AYRZ02000005">
    <property type="protein sequence ID" value="PHT81249.1"/>
    <property type="molecule type" value="Genomic_DNA"/>
</dbReference>
<dbReference type="AlphaFoldDB" id="A0A2G2ZGW9"/>
<evidence type="ECO:0000313" key="2">
    <source>
        <dbReference type="Proteomes" id="UP000222542"/>
    </source>
</evidence>
<dbReference type="Gramene" id="PHT81249">
    <property type="protein sequence ID" value="PHT81249"/>
    <property type="gene ID" value="T459_14264"/>
</dbReference>